<keyword evidence="6" id="KW-1185">Reference proteome</keyword>
<dbReference type="PANTHER" id="PTHR31018">
    <property type="entry name" value="SPORULATION-SPECIFIC PROTEIN-RELATED"/>
    <property type="match status" value="1"/>
</dbReference>
<protein>
    <submittedName>
        <fullName evidence="5">Sporulation-specific protein 2</fullName>
    </submittedName>
</protein>
<dbReference type="GO" id="GO:0005886">
    <property type="term" value="C:plasma membrane"/>
    <property type="evidence" value="ECO:0007669"/>
    <property type="project" value="TreeGrafter"/>
</dbReference>
<dbReference type="STRING" id="56408.A0A1E5RHV3"/>
<accession>A0A1E5RHV3</accession>
<dbReference type="InParanoid" id="A0A1E5RHV3"/>
<feature type="region of interest" description="Disordered" evidence="4">
    <location>
        <begin position="403"/>
        <end position="434"/>
    </location>
</feature>
<organism evidence="5 6">
    <name type="scientific">Hanseniaspora osmophila</name>
    <dbReference type="NCBI Taxonomy" id="56408"/>
    <lineage>
        <taxon>Eukaryota</taxon>
        <taxon>Fungi</taxon>
        <taxon>Dikarya</taxon>
        <taxon>Ascomycota</taxon>
        <taxon>Saccharomycotina</taxon>
        <taxon>Saccharomycetes</taxon>
        <taxon>Saccharomycodales</taxon>
        <taxon>Saccharomycodaceae</taxon>
        <taxon>Hanseniaspora</taxon>
    </lineage>
</organism>
<dbReference type="Proteomes" id="UP000095728">
    <property type="component" value="Unassembled WGS sequence"/>
</dbReference>
<comment type="subcellular location">
    <subcellularLocation>
        <location evidence="1">Cell envelope</location>
    </subcellularLocation>
</comment>
<proteinExistence type="predicted"/>
<dbReference type="GO" id="GO:0030476">
    <property type="term" value="P:ascospore wall assembly"/>
    <property type="evidence" value="ECO:0007669"/>
    <property type="project" value="TreeGrafter"/>
</dbReference>
<feature type="compositionally biased region" description="Low complexity" evidence="4">
    <location>
        <begin position="415"/>
        <end position="434"/>
    </location>
</feature>
<evidence type="ECO:0000256" key="2">
    <source>
        <dbReference type="ARBA" id="ARBA00022729"/>
    </source>
</evidence>
<dbReference type="OrthoDB" id="536881at2759"/>
<sequence>MQMNFNTSIKLIVLAYFVGFIYGTVVPSNKIYANNSIPQDKETTALPEICSLKKHEVSDAYQLQGLQMQCSTLSGDLVFQNYIDPMINLGNIKIIQGSLTVEESSSLVRIEAPQLQEVGHDFKLKRLTSLTSIYMENLSTVDTILWKVLPILSTAQLGPSLKKTTKIIISDTSLTSFDGCHNLKNLSILNLNNNRFMEEITCNVESVSEQLSIAANARDVEISLKELQWANNITIRESAKIELPKLESVKNSMEFIDNYFSTLKIPNLETIGGTLGLLENRNLKTIDINNLTDVSGGIMISKNSQLKSINFFSKLQQIGGAIQFDGTIDKVEFPKLKLVKGSVSIISDSDDLDCSQWTSPKNGVSIIRGGKITCSSLKKETNISLNENGEILDSDEVEKVKDDVEGRDSKSLQPSNSASSKKANKTSSKSKTANAALSNTPFSSWSLGLILTIPLLLS</sequence>
<dbReference type="SUPFAM" id="SSF52058">
    <property type="entry name" value="L domain-like"/>
    <property type="match status" value="3"/>
</dbReference>
<evidence type="ECO:0000256" key="1">
    <source>
        <dbReference type="ARBA" id="ARBA00004196"/>
    </source>
</evidence>
<comment type="caution">
    <text evidence="5">The sequence shown here is derived from an EMBL/GenBank/DDBJ whole genome shotgun (WGS) entry which is preliminary data.</text>
</comment>
<dbReference type="AlphaFoldDB" id="A0A1E5RHV3"/>
<evidence type="ECO:0000256" key="3">
    <source>
        <dbReference type="ARBA" id="ARBA00023180"/>
    </source>
</evidence>
<keyword evidence="2" id="KW-0732">Signal</keyword>
<evidence type="ECO:0000313" key="6">
    <source>
        <dbReference type="Proteomes" id="UP000095728"/>
    </source>
</evidence>
<name>A0A1E5RHV3_9ASCO</name>
<dbReference type="GO" id="GO:0009277">
    <property type="term" value="C:fungal-type cell wall"/>
    <property type="evidence" value="ECO:0007669"/>
    <property type="project" value="TreeGrafter"/>
</dbReference>
<dbReference type="FunCoup" id="A0A1E5RHV3">
    <property type="interactions" value="56"/>
</dbReference>
<evidence type="ECO:0000256" key="4">
    <source>
        <dbReference type="SAM" id="MobiDB-lite"/>
    </source>
</evidence>
<keyword evidence="3" id="KW-0325">Glycoprotein</keyword>
<gene>
    <name evidence="5" type="ORF">AWRI3579_g1642</name>
</gene>
<dbReference type="EMBL" id="LPNM01000006">
    <property type="protein sequence ID" value="OEJ86482.1"/>
    <property type="molecule type" value="Genomic_DNA"/>
</dbReference>
<dbReference type="InterPro" id="IPR051648">
    <property type="entry name" value="CWI-Assembly_Regulator"/>
</dbReference>
<dbReference type="GO" id="GO:0009986">
    <property type="term" value="C:cell surface"/>
    <property type="evidence" value="ECO:0007669"/>
    <property type="project" value="TreeGrafter"/>
</dbReference>
<reference evidence="6" key="1">
    <citation type="journal article" date="2016" name="Genome Announc.">
        <title>Genome sequences of three species of Hanseniaspora isolated from spontaneous wine fermentations.</title>
        <authorList>
            <person name="Sternes P.R."/>
            <person name="Lee D."/>
            <person name="Kutyna D.R."/>
            <person name="Borneman A.R."/>
        </authorList>
    </citation>
    <scope>NUCLEOTIDE SEQUENCE [LARGE SCALE GENOMIC DNA]</scope>
    <source>
        <strain evidence="6">AWRI3579</strain>
    </source>
</reference>
<evidence type="ECO:0000313" key="5">
    <source>
        <dbReference type="EMBL" id="OEJ86482.1"/>
    </source>
</evidence>
<dbReference type="PANTHER" id="PTHR31018:SF12">
    <property type="entry name" value="SPORULATION-SPECIFIC PROTEIN 2-RELATED"/>
    <property type="match status" value="1"/>
</dbReference>